<feature type="domain" description="C2H2-type" evidence="6">
    <location>
        <begin position="105"/>
        <end position="126"/>
    </location>
</feature>
<dbReference type="GO" id="GO:0008270">
    <property type="term" value="F:zinc ion binding"/>
    <property type="evidence" value="ECO:0007669"/>
    <property type="project" value="UniProtKB-KW"/>
</dbReference>
<feature type="region of interest" description="Disordered" evidence="5">
    <location>
        <begin position="137"/>
        <end position="187"/>
    </location>
</feature>
<dbReference type="PANTHER" id="PTHR23057">
    <property type="entry name" value="JUXTAPOSED WITH ANOTHER ZINC FINGER PROTEIN 1"/>
    <property type="match status" value="1"/>
</dbReference>
<proteinExistence type="predicted"/>
<keyword evidence="8" id="KW-1185">Reference proteome</keyword>
<evidence type="ECO:0000313" key="7">
    <source>
        <dbReference type="EMBL" id="PWN91330.1"/>
    </source>
</evidence>
<feature type="domain" description="C2H2-type" evidence="6">
    <location>
        <begin position="522"/>
        <end position="549"/>
    </location>
</feature>
<feature type="compositionally biased region" description="Polar residues" evidence="5">
    <location>
        <begin position="416"/>
        <end position="430"/>
    </location>
</feature>
<evidence type="ECO:0000259" key="6">
    <source>
        <dbReference type="SMART" id="SM00355"/>
    </source>
</evidence>
<gene>
    <name evidence="7" type="ORF">FA10DRAFT_64769</name>
</gene>
<keyword evidence="4" id="KW-0862">Zinc</keyword>
<dbReference type="InterPro" id="IPR013087">
    <property type="entry name" value="Znf_C2H2_type"/>
</dbReference>
<protein>
    <recommendedName>
        <fullName evidence="6">C2H2-type domain-containing protein</fullName>
    </recommendedName>
</protein>
<feature type="region of interest" description="Disordered" evidence="5">
    <location>
        <begin position="597"/>
        <end position="622"/>
    </location>
</feature>
<dbReference type="InterPro" id="IPR051580">
    <property type="entry name" value="ZnF-Chromatin_assoc"/>
</dbReference>
<feature type="compositionally biased region" description="Low complexity" evidence="5">
    <location>
        <begin position="327"/>
        <end position="341"/>
    </location>
</feature>
<dbReference type="STRING" id="215250.A0A316YP61"/>
<dbReference type="OrthoDB" id="1662883at2759"/>
<feature type="region of interest" description="Disordered" evidence="5">
    <location>
        <begin position="1"/>
        <end position="39"/>
    </location>
</feature>
<dbReference type="Gene3D" id="3.30.160.60">
    <property type="entry name" value="Classic Zinc Finger"/>
    <property type="match status" value="1"/>
</dbReference>
<evidence type="ECO:0000313" key="8">
    <source>
        <dbReference type="Proteomes" id="UP000245768"/>
    </source>
</evidence>
<feature type="compositionally biased region" description="Low complexity" evidence="5">
    <location>
        <begin position="597"/>
        <end position="615"/>
    </location>
</feature>
<keyword evidence="3" id="KW-0863">Zinc-finger</keyword>
<dbReference type="InParanoid" id="A0A316YP61"/>
<dbReference type="GeneID" id="37047539"/>
<evidence type="ECO:0000256" key="5">
    <source>
        <dbReference type="SAM" id="MobiDB-lite"/>
    </source>
</evidence>
<evidence type="ECO:0000256" key="3">
    <source>
        <dbReference type="ARBA" id="ARBA00022771"/>
    </source>
</evidence>
<feature type="region of interest" description="Disordered" evidence="5">
    <location>
        <begin position="416"/>
        <end position="512"/>
    </location>
</feature>
<reference evidence="7 8" key="1">
    <citation type="journal article" date="2018" name="Mol. Biol. Evol.">
        <title>Broad Genomic Sampling Reveals a Smut Pathogenic Ancestry of the Fungal Clade Ustilaginomycotina.</title>
        <authorList>
            <person name="Kijpornyongpan T."/>
            <person name="Mondo S.J."/>
            <person name="Barry K."/>
            <person name="Sandor L."/>
            <person name="Lee J."/>
            <person name="Lipzen A."/>
            <person name="Pangilinan J."/>
            <person name="LaButti K."/>
            <person name="Hainaut M."/>
            <person name="Henrissat B."/>
            <person name="Grigoriev I.V."/>
            <person name="Spatafora J.W."/>
            <person name="Aime M.C."/>
        </authorList>
    </citation>
    <scope>NUCLEOTIDE SEQUENCE [LARGE SCALE GENOMIC DNA]</scope>
    <source>
        <strain evidence="7 8">MCA 4198</strain>
    </source>
</reference>
<feature type="region of interest" description="Disordered" evidence="5">
    <location>
        <begin position="243"/>
        <end position="278"/>
    </location>
</feature>
<dbReference type="FunCoup" id="A0A316YP61">
    <property type="interactions" value="167"/>
</dbReference>
<dbReference type="SUPFAM" id="SSF57667">
    <property type="entry name" value="beta-beta-alpha zinc fingers"/>
    <property type="match status" value="1"/>
</dbReference>
<feature type="compositionally biased region" description="Low complexity" evidence="5">
    <location>
        <begin position="446"/>
        <end position="477"/>
    </location>
</feature>
<dbReference type="AlphaFoldDB" id="A0A316YP61"/>
<dbReference type="RefSeq" id="XP_025378528.1">
    <property type="nucleotide sequence ID" value="XM_025525623.1"/>
</dbReference>
<accession>A0A316YP61</accession>
<dbReference type="GO" id="GO:0005634">
    <property type="term" value="C:nucleus"/>
    <property type="evidence" value="ECO:0007669"/>
    <property type="project" value="TreeGrafter"/>
</dbReference>
<organism evidence="7 8">
    <name type="scientific">Acaromyces ingoldii</name>
    <dbReference type="NCBI Taxonomy" id="215250"/>
    <lineage>
        <taxon>Eukaryota</taxon>
        <taxon>Fungi</taxon>
        <taxon>Dikarya</taxon>
        <taxon>Basidiomycota</taxon>
        <taxon>Ustilaginomycotina</taxon>
        <taxon>Exobasidiomycetes</taxon>
        <taxon>Exobasidiales</taxon>
        <taxon>Cryptobasidiaceae</taxon>
        <taxon>Acaromyces</taxon>
    </lineage>
</organism>
<name>A0A316YP61_9BASI</name>
<feature type="compositionally biased region" description="Low complexity" evidence="5">
    <location>
        <begin position="484"/>
        <end position="508"/>
    </location>
</feature>
<feature type="compositionally biased region" description="Polar residues" evidence="5">
    <location>
        <begin position="259"/>
        <end position="271"/>
    </location>
</feature>
<evidence type="ECO:0000256" key="1">
    <source>
        <dbReference type="ARBA" id="ARBA00022723"/>
    </source>
</evidence>
<feature type="domain" description="C2H2-type" evidence="6">
    <location>
        <begin position="377"/>
        <end position="400"/>
    </location>
</feature>
<dbReference type="SMART" id="SM00355">
    <property type="entry name" value="ZnF_C2H2"/>
    <property type="match status" value="3"/>
</dbReference>
<dbReference type="EMBL" id="KZ819635">
    <property type="protein sequence ID" value="PWN91330.1"/>
    <property type="molecule type" value="Genomic_DNA"/>
</dbReference>
<keyword evidence="1" id="KW-0479">Metal-binding</keyword>
<feature type="region of interest" description="Disordered" evidence="5">
    <location>
        <begin position="327"/>
        <end position="348"/>
    </location>
</feature>
<dbReference type="PANTHER" id="PTHR23057:SF0">
    <property type="entry name" value="JUXTAPOSED WITH ANOTHER ZINC FINGER PROTEIN 1"/>
    <property type="match status" value="1"/>
</dbReference>
<evidence type="ECO:0000256" key="2">
    <source>
        <dbReference type="ARBA" id="ARBA00022737"/>
    </source>
</evidence>
<keyword evidence="2" id="KW-0677">Repeat</keyword>
<feature type="compositionally biased region" description="Low complexity" evidence="5">
    <location>
        <begin position="144"/>
        <end position="153"/>
    </location>
</feature>
<dbReference type="InterPro" id="IPR036236">
    <property type="entry name" value="Znf_C2H2_sf"/>
</dbReference>
<sequence>MPAPIAISRTPSELDSFGSPRASVGASQHPVSGLLSSSSSGMSTPFIGASSGSFREAIAASFGKEASDIMDYSISAFSSSVDSEATVLPSTSMPKRLESTFCTNFKCCGQALANLHDLLQHYEERHVKFEDDDMPAMIADDDVSSPSSASSSQPPSPKVVNNAANGAGPSNLEQQQQLKKQVAPIHTRVNSSDIDTFEESSAFDTAVMRSPMSAKGKKRSFGQFSNGNNTPHVHQSLRRALIDGGVGRGTSGRSSVYSANSPFSTPGSSIPGTPVIEGDQDAAFFGTNAHAPAFSSLSIRGSGNGAANEDHDLPSCAPPNLFFPASGASSSSSTNAAGAPPAKRERVNSINNTTASSIAGALENSLASPGSAADRPYKCLTPGCDKAYKQMNGLKYHRLHGQCNQNTLPPQQQISAVVNGNAPGTPTGQQEDGDDKVMTDSPAPSPRLASAVPAVASASTASAAAPSQVRPSIATTAAPPPSPATANESPSPTPTGSAPSSPRSSIGSLNGGAADKPFERVYICQVGNCGKRYKNLNGLRYHYLHSGSHGLLGLQLLHSNGGGASARADSTTGRPAVSTNDLSSAALAAAAQAAAAQQQAQQRSAAAAASSNNSSQPTESSA</sequence>
<evidence type="ECO:0000256" key="4">
    <source>
        <dbReference type="ARBA" id="ARBA00022833"/>
    </source>
</evidence>
<dbReference type="Proteomes" id="UP000245768">
    <property type="component" value="Unassembled WGS sequence"/>
</dbReference>